<sequence length="143" mass="16054">ATVDIVLGCLWLAQHHPDILWTTGEVLRWSERCQEQCLTNLPMPTSDRPELSLCSTSIESPESKNNFQIPQEYQAFQDMFGKVAATHLPPHQPWDCAIDLLPGAKLSKGHVYPLSIPEQAAMEEYIRGITTGVHPTVYLTRSI</sequence>
<feature type="non-terminal residue" evidence="1">
    <location>
        <position position="1"/>
    </location>
</feature>
<dbReference type="AlphaFoldDB" id="A0ABD0N8W9"/>
<dbReference type="PANTHER" id="PTHR15503">
    <property type="entry name" value="LDOC1 RELATED"/>
    <property type="match status" value="1"/>
</dbReference>
<proteinExistence type="predicted"/>
<reference evidence="1 2" key="1">
    <citation type="submission" date="2024-05" db="EMBL/GenBank/DDBJ databases">
        <title>Genome sequencing and assembly of Indian major carp, Cirrhinus mrigala (Hamilton, 1822).</title>
        <authorList>
            <person name="Mohindra V."/>
            <person name="Chowdhury L.M."/>
            <person name="Lal K."/>
            <person name="Jena J.K."/>
        </authorList>
    </citation>
    <scope>NUCLEOTIDE SEQUENCE [LARGE SCALE GENOMIC DNA]</scope>
    <source>
        <strain evidence="1">CM1030</strain>
        <tissue evidence="1">Blood</tissue>
    </source>
</reference>
<name>A0ABD0N8W9_CIRMR</name>
<dbReference type="EMBL" id="JAMKFB020000023">
    <property type="protein sequence ID" value="KAL0158539.1"/>
    <property type="molecule type" value="Genomic_DNA"/>
</dbReference>
<evidence type="ECO:0000313" key="1">
    <source>
        <dbReference type="EMBL" id="KAL0158539.1"/>
    </source>
</evidence>
<protein>
    <submittedName>
        <fullName evidence="1">Uncharacterized protein</fullName>
    </submittedName>
</protein>
<evidence type="ECO:0000313" key="2">
    <source>
        <dbReference type="Proteomes" id="UP001529510"/>
    </source>
</evidence>
<comment type="caution">
    <text evidence="1">The sequence shown here is derived from an EMBL/GenBank/DDBJ whole genome shotgun (WGS) entry which is preliminary data.</text>
</comment>
<gene>
    <name evidence="1" type="ORF">M9458_046615</name>
</gene>
<organism evidence="1 2">
    <name type="scientific">Cirrhinus mrigala</name>
    <name type="common">Mrigala</name>
    <dbReference type="NCBI Taxonomy" id="683832"/>
    <lineage>
        <taxon>Eukaryota</taxon>
        <taxon>Metazoa</taxon>
        <taxon>Chordata</taxon>
        <taxon>Craniata</taxon>
        <taxon>Vertebrata</taxon>
        <taxon>Euteleostomi</taxon>
        <taxon>Actinopterygii</taxon>
        <taxon>Neopterygii</taxon>
        <taxon>Teleostei</taxon>
        <taxon>Ostariophysi</taxon>
        <taxon>Cypriniformes</taxon>
        <taxon>Cyprinidae</taxon>
        <taxon>Labeoninae</taxon>
        <taxon>Labeonini</taxon>
        <taxon>Cirrhinus</taxon>
    </lineage>
</organism>
<dbReference type="Proteomes" id="UP001529510">
    <property type="component" value="Unassembled WGS sequence"/>
</dbReference>
<dbReference type="PANTHER" id="PTHR15503:SF36">
    <property type="entry name" value="RETROTRANSPOSON GAG-LIKE PROTEIN 5"/>
    <property type="match status" value="1"/>
</dbReference>
<keyword evidence="2" id="KW-1185">Reference proteome</keyword>
<dbReference type="InterPro" id="IPR032567">
    <property type="entry name" value="RTL1-rel"/>
</dbReference>
<accession>A0ABD0N8W9</accession>
<feature type="non-terminal residue" evidence="1">
    <location>
        <position position="143"/>
    </location>
</feature>